<organism evidence="1 2">
    <name type="scientific">Paramecium sonneborni</name>
    <dbReference type="NCBI Taxonomy" id="65129"/>
    <lineage>
        <taxon>Eukaryota</taxon>
        <taxon>Sar</taxon>
        <taxon>Alveolata</taxon>
        <taxon>Ciliophora</taxon>
        <taxon>Intramacronucleata</taxon>
        <taxon>Oligohymenophorea</taxon>
        <taxon>Peniculida</taxon>
        <taxon>Parameciidae</taxon>
        <taxon>Paramecium</taxon>
    </lineage>
</organism>
<sequence>MFYEKLFVFLGFKKVALIEQQKQKKMQLSLHAKDFIIKCLEVDLNKRLSANQLFEHPLYNERLRQLQISGSFILQEAKNYINNILIIVKRERMEEKTKSNTIERNSNNNYFNPPAKPNISYKTLLNTFYKMIQYYRICFIYQNSFLQQQTKYIFLILKDCSQEKLLYFILSMCYLILQNQ</sequence>
<gene>
    <name evidence="1" type="ORF">PSON_ATCC_30995.1.T0320240</name>
</gene>
<keyword evidence="2" id="KW-1185">Reference proteome</keyword>
<comment type="caution">
    <text evidence="1">The sequence shown here is derived from an EMBL/GenBank/DDBJ whole genome shotgun (WGS) entry which is preliminary data.</text>
</comment>
<protein>
    <submittedName>
        <fullName evidence="1">Uncharacterized protein</fullName>
    </submittedName>
</protein>
<dbReference type="AlphaFoldDB" id="A0A8S1MDM6"/>
<evidence type="ECO:0000313" key="1">
    <source>
        <dbReference type="EMBL" id="CAD8074716.1"/>
    </source>
</evidence>
<name>A0A8S1MDM6_9CILI</name>
<proteinExistence type="predicted"/>
<dbReference type="EMBL" id="CAJJDN010000032">
    <property type="protein sequence ID" value="CAD8074716.1"/>
    <property type="molecule type" value="Genomic_DNA"/>
</dbReference>
<reference evidence="1" key="1">
    <citation type="submission" date="2021-01" db="EMBL/GenBank/DDBJ databases">
        <authorList>
            <consortium name="Genoscope - CEA"/>
            <person name="William W."/>
        </authorList>
    </citation>
    <scope>NUCLEOTIDE SEQUENCE</scope>
</reference>
<dbReference type="Proteomes" id="UP000692954">
    <property type="component" value="Unassembled WGS sequence"/>
</dbReference>
<evidence type="ECO:0000313" key="2">
    <source>
        <dbReference type="Proteomes" id="UP000692954"/>
    </source>
</evidence>
<accession>A0A8S1MDM6</accession>